<dbReference type="PROSITE" id="PS51186">
    <property type="entry name" value="GNAT"/>
    <property type="match status" value="1"/>
</dbReference>
<keyword evidence="4" id="KW-0689">Ribosomal protein</keyword>
<dbReference type="InterPro" id="IPR000182">
    <property type="entry name" value="GNAT_dom"/>
</dbReference>
<evidence type="ECO:0000256" key="1">
    <source>
        <dbReference type="ARBA" id="ARBA00022679"/>
    </source>
</evidence>
<keyword evidence="5" id="KW-1185">Reference proteome</keyword>
<name>A0A2N3YJ42_9MICO</name>
<dbReference type="InterPro" id="IPR016181">
    <property type="entry name" value="Acyl_CoA_acyltransferase"/>
</dbReference>
<gene>
    <name evidence="4" type="ORF">ATL31_1651</name>
</gene>
<keyword evidence="2" id="KW-0012">Acyltransferase</keyword>
<reference evidence="4 5" key="1">
    <citation type="submission" date="2017-12" db="EMBL/GenBank/DDBJ databases">
        <title>Sequencing the genomes of 1000 Actinobacteria strains.</title>
        <authorList>
            <person name="Klenk H.-P."/>
        </authorList>
    </citation>
    <scope>NUCLEOTIDE SEQUENCE [LARGE SCALE GENOMIC DNA]</scope>
    <source>
        <strain evidence="4 5">DSM 12806</strain>
    </source>
</reference>
<dbReference type="OrthoDB" id="273614at2"/>
<dbReference type="GO" id="GO:0005840">
    <property type="term" value="C:ribosome"/>
    <property type="evidence" value="ECO:0007669"/>
    <property type="project" value="UniProtKB-KW"/>
</dbReference>
<dbReference type="SUPFAM" id="SSF55729">
    <property type="entry name" value="Acyl-CoA N-acyltransferases (Nat)"/>
    <property type="match status" value="1"/>
</dbReference>
<dbReference type="InterPro" id="IPR050832">
    <property type="entry name" value="Bact_Acetyltransf"/>
</dbReference>
<evidence type="ECO:0000313" key="4">
    <source>
        <dbReference type="EMBL" id="PKW26828.1"/>
    </source>
</evidence>
<evidence type="ECO:0000256" key="2">
    <source>
        <dbReference type="ARBA" id="ARBA00023315"/>
    </source>
</evidence>
<dbReference type="CDD" id="cd04301">
    <property type="entry name" value="NAT_SF"/>
    <property type="match status" value="1"/>
</dbReference>
<protein>
    <submittedName>
        <fullName evidence="4">Ribosomal protein S18 acetylase RimI-like enzyme</fullName>
    </submittedName>
</protein>
<dbReference type="Pfam" id="PF00583">
    <property type="entry name" value="Acetyltransf_1"/>
    <property type="match status" value="1"/>
</dbReference>
<evidence type="ECO:0000259" key="3">
    <source>
        <dbReference type="PROSITE" id="PS51186"/>
    </source>
</evidence>
<organism evidence="4 5">
    <name type="scientific">Phycicoccus duodecadis</name>
    <dbReference type="NCBI Taxonomy" id="173053"/>
    <lineage>
        <taxon>Bacteria</taxon>
        <taxon>Bacillati</taxon>
        <taxon>Actinomycetota</taxon>
        <taxon>Actinomycetes</taxon>
        <taxon>Micrococcales</taxon>
        <taxon>Intrasporangiaceae</taxon>
        <taxon>Phycicoccus</taxon>
    </lineage>
</organism>
<keyword evidence="1" id="KW-0808">Transferase</keyword>
<dbReference type="PANTHER" id="PTHR43877">
    <property type="entry name" value="AMINOALKYLPHOSPHONATE N-ACETYLTRANSFERASE-RELATED-RELATED"/>
    <property type="match status" value="1"/>
</dbReference>
<evidence type="ECO:0000313" key="5">
    <source>
        <dbReference type="Proteomes" id="UP000233781"/>
    </source>
</evidence>
<proteinExistence type="predicted"/>
<dbReference type="RefSeq" id="WP_101395336.1">
    <property type="nucleotide sequence ID" value="NZ_PJNE01000001.1"/>
</dbReference>
<dbReference type="Proteomes" id="UP000233781">
    <property type="component" value="Unassembled WGS sequence"/>
</dbReference>
<sequence>MPVTVREARPDELDAVGSLTLAAYAADGEITPGHPYAATLLDAAARARAATLLVAVDDDGTLLGTVTYVRPGTPFAEVGGPGEAEVRMLAVSPAARGAGVGRRLSDACVERARAEGLAAVALSSGEGMAAAHRLYGRMGFGRTPERDWSPRDGIRLLAFRLSLA</sequence>
<accession>A0A2N3YJ42</accession>
<dbReference type="PANTHER" id="PTHR43877:SF2">
    <property type="entry name" value="AMINOALKYLPHOSPHONATE N-ACETYLTRANSFERASE-RELATED"/>
    <property type="match status" value="1"/>
</dbReference>
<dbReference type="AlphaFoldDB" id="A0A2N3YJ42"/>
<dbReference type="GO" id="GO:0016747">
    <property type="term" value="F:acyltransferase activity, transferring groups other than amino-acyl groups"/>
    <property type="evidence" value="ECO:0007669"/>
    <property type="project" value="InterPro"/>
</dbReference>
<dbReference type="Gene3D" id="3.40.630.30">
    <property type="match status" value="1"/>
</dbReference>
<dbReference type="EMBL" id="PJNE01000001">
    <property type="protein sequence ID" value="PKW26828.1"/>
    <property type="molecule type" value="Genomic_DNA"/>
</dbReference>
<feature type="domain" description="N-acetyltransferase" evidence="3">
    <location>
        <begin position="3"/>
        <end position="164"/>
    </location>
</feature>
<keyword evidence="4" id="KW-0687">Ribonucleoprotein</keyword>
<comment type="caution">
    <text evidence="4">The sequence shown here is derived from an EMBL/GenBank/DDBJ whole genome shotgun (WGS) entry which is preliminary data.</text>
</comment>